<reference evidence="1" key="1">
    <citation type="submission" date="2019-10" db="EMBL/GenBank/DDBJ databases">
        <authorList>
            <consortium name="DOE Joint Genome Institute"/>
            <person name="Kuo A."/>
            <person name="Miyauchi S."/>
            <person name="Kiss E."/>
            <person name="Drula E."/>
            <person name="Kohler A."/>
            <person name="Sanchez-Garcia M."/>
            <person name="Andreopoulos B."/>
            <person name="Barry K.W."/>
            <person name="Bonito G."/>
            <person name="Buee M."/>
            <person name="Carver A."/>
            <person name="Chen C."/>
            <person name="Cichocki N."/>
            <person name="Clum A."/>
            <person name="Culley D."/>
            <person name="Crous P.W."/>
            <person name="Fauchery L."/>
            <person name="Girlanda M."/>
            <person name="Hayes R."/>
            <person name="Keri Z."/>
            <person name="Labutti K."/>
            <person name="Lipzen A."/>
            <person name="Lombard V."/>
            <person name="Magnuson J."/>
            <person name="Maillard F."/>
            <person name="Morin E."/>
            <person name="Murat C."/>
            <person name="Nolan M."/>
            <person name="Ohm R."/>
            <person name="Pangilinan J."/>
            <person name="Pereira M."/>
            <person name="Perotto S."/>
            <person name="Peter M."/>
            <person name="Riley R."/>
            <person name="Sitrit Y."/>
            <person name="Stielow B."/>
            <person name="Szollosi G."/>
            <person name="Zifcakova L."/>
            <person name="Stursova M."/>
            <person name="Spatafora J.W."/>
            <person name="Tedersoo L."/>
            <person name="Vaario L.-M."/>
            <person name="Yamada A."/>
            <person name="Yan M."/>
            <person name="Wang P."/>
            <person name="Xu J."/>
            <person name="Bruns T."/>
            <person name="Baldrian P."/>
            <person name="Vilgalys R."/>
            <person name="Henrissat B."/>
            <person name="Grigoriev I.V."/>
            <person name="Hibbett D."/>
            <person name="Nagy L.G."/>
            <person name="Martin F.M."/>
        </authorList>
    </citation>
    <scope>NUCLEOTIDE SEQUENCE</scope>
    <source>
        <strain evidence="1">P2</strain>
    </source>
</reference>
<name>A0ACB6ZW57_THEGA</name>
<evidence type="ECO:0000313" key="2">
    <source>
        <dbReference type="Proteomes" id="UP000886501"/>
    </source>
</evidence>
<dbReference type="EMBL" id="MU117962">
    <property type="protein sequence ID" value="KAF9653824.1"/>
    <property type="molecule type" value="Genomic_DNA"/>
</dbReference>
<dbReference type="Proteomes" id="UP000886501">
    <property type="component" value="Unassembled WGS sequence"/>
</dbReference>
<organism evidence="1 2">
    <name type="scientific">Thelephora ganbajun</name>
    <name type="common">Ganba fungus</name>
    <dbReference type="NCBI Taxonomy" id="370292"/>
    <lineage>
        <taxon>Eukaryota</taxon>
        <taxon>Fungi</taxon>
        <taxon>Dikarya</taxon>
        <taxon>Basidiomycota</taxon>
        <taxon>Agaricomycotina</taxon>
        <taxon>Agaricomycetes</taxon>
        <taxon>Thelephorales</taxon>
        <taxon>Thelephoraceae</taxon>
        <taxon>Thelephora</taxon>
    </lineage>
</organism>
<gene>
    <name evidence="1" type="ORF">BDM02DRAFT_3182271</name>
</gene>
<proteinExistence type="predicted"/>
<sequence>MDPAEAAQIAQMGLDLLAFKHYYHAATTILFYDYFLTLADEVELIWKQKKSLAVPPEAFNFLDLTLYHRCDHLVVIQVVQTTFVELVAQVVMTLRVYALSQRNKYILGVLSIHVVGQFGLGLYLSAFSDHALELPRILNEVFYSCFIKPDPMTAKLAYIFLLLAFDSITFLITVYYTATQYRFVARHGITRLTKLFKSIVEGGVVYFGILAACHAVLVAGVLTWRQTLKFLPACPTVLFTSILINRMTISVLKADREDFRVSVRQWPPVSNNKTRTPDPHVWSMSGDLPEGIELMNGTYGGVAPTILSSIHIYT</sequence>
<evidence type="ECO:0000313" key="1">
    <source>
        <dbReference type="EMBL" id="KAF9653824.1"/>
    </source>
</evidence>
<comment type="caution">
    <text evidence="1">The sequence shown here is derived from an EMBL/GenBank/DDBJ whole genome shotgun (WGS) entry which is preliminary data.</text>
</comment>
<reference evidence="1" key="2">
    <citation type="journal article" date="2020" name="Nat. Commun.">
        <title>Large-scale genome sequencing of mycorrhizal fungi provides insights into the early evolution of symbiotic traits.</title>
        <authorList>
            <person name="Miyauchi S."/>
            <person name="Kiss E."/>
            <person name="Kuo A."/>
            <person name="Drula E."/>
            <person name="Kohler A."/>
            <person name="Sanchez-Garcia M."/>
            <person name="Morin E."/>
            <person name="Andreopoulos B."/>
            <person name="Barry K.W."/>
            <person name="Bonito G."/>
            <person name="Buee M."/>
            <person name="Carver A."/>
            <person name="Chen C."/>
            <person name="Cichocki N."/>
            <person name="Clum A."/>
            <person name="Culley D."/>
            <person name="Crous P.W."/>
            <person name="Fauchery L."/>
            <person name="Girlanda M."/>
            <person name="Hayes R.D."/>
            <person name="Keri Z."/>
            <person name="LaButti K."/>
            <person name="Lipzen A."/>
            <person name="Lombard V."/>
            <person name="Magnuson J."/>
            <person name="Maillard F."/>
            <person name="Murat C."/>
            <person name="Nolan M."/>
            <person name="Ohm R.A."/>
            <person name="Pangilinan J."/>
            <person name="Pereira M.F."/>
            <person name="Perotto S."/>
            <person name="Peter M."/>
            <person name="Pfister S."/>
            <person name="Riley R."/>
            <person name="Sitrit Y."/>
            <person name="Stielow J.B."/>
            <person name="Szollosi G."/>
            <person name="Zifcakova L."/>
            <person name="Stursova M."/>
            <person name="Spatafora J.W."/>
            <person name="Tedersoo L."/>
            <person name="Vaario L.M."/>
            <person name="Yamada A."/>
            <person name="Yan M."/>
            <person name="Wang P."/>
            <person name="Xu J."/>
            <person name="Bruns T."/>
            <person name="Baldrian P."/>
            <person name="Vilgalys R."/>
            <person name="Dunand C."/>
            <person name="Henrissat B."/>
            <person name="Grigoriev I.V."/>
            <person name="Hibbett D."/>
            <person name="Nagy L.G."/>
            <person name="Martin F.M."/>
        </authorList>
    </citation>
    <scope>NUCLEOTIDE SEQUENCE</scope>
    <source>
        <strain evidence="1">P2</strain>
    </source>
</reference>
<accession>A0ACB6ZW57</accession>
<protein>
    <submittedName>
        <fullName evidence="1">Uncharacterized protein</fullName>
    </submittedName>
</protein>
<keyword evidence="2" id="KW-1185">Reference proteome</keyword>